<protein>
    <recommendedName>
        <fullName evidence="3">UDP-N-acetylglucosamine diphosphorylase</fullName>
        <ecNumber evidence="3">2.7.7.23</ecNumber>
    </recommendedName>
</protein>
<dbReference type="GO" id="GO:0003977">
    <property type="term" value="F:UDP-N-acetylglucosamine diphosphorylase activity"/>
    <property type="evidence" value="ECO:0007669"/>
    <property type="project" value="UniProtKB-EC"/>
</dbReference>
<comment type="pathway">
    <text evidence="1">Nucleotide-sugar biosynthesis; UDP-N-acetyl-alpha-D-glucosamine biosynthesis; UDP-N-acetyl-alpha-D-glucosamine from N-acetyl-alpha-D-glucosamine 1-phosphate: step 1/1.</text>
</comment>
<dbReference type="AlphaFoldDB" id="A0A7S2R6R9"/>
<comment type="catalytic activity">
    <reaction evidence="6">
        <text>N-acetyl-alpha-D-glucosamine 1-phosphate + UTP + H(+) = UDP-N-acetyl-alpha-D-glucosamine + diphosphate</text>
        <dbReference type="Rhea" id="RHEA:13509"/>
        <dbReference type="ChEBI" id="CHEBI:15378"/>
        <dbReference type="ChEBI" id="CHEBI:33019"/>
        <dbReference type="ChEBI" id="CHEBI:46398"/>
        <dbReference type="ChEBI" id="CHEBI:57705"/>
        <dbReference type="ChEBI" id="CHEBI:57776"/>
        <dbReference type="EC" id="2.7.7.23"/>
    </reaction>
</comment>
<evidence type="ECO:0000256" key="4">
    <source>
        <dbReference type="ARBA" id="ARBA00022679"/>
    </source>
</evidence>
<dbReference type="EC" id="2.7.7.23" evidence="3"/>
<dbReference type="PANTHER" id="PTHR11952:SF2">
    <property type="entry name" value="LD24639P"/>
    <property type="match status" value="1"/>
</dbReference>
<dbReference type="GO" id="GO:0006048">
    <property type="term" value="P:UDP-N-acetylglucosamine biosynthetic process"/>
    <property type="evidence" value="ECO:0007669"/>
    <property type="project" value="TreeGrafter"/>
</dbReference>
<keyword evidence="5" id="KW-0548">Nucleotidyltransferase</keyword>
<comment type="similarity">
    <text evidence="2">Belongs to the UDPGP type 1 family.</text>
</comment>
<accession>A0A7S2R6R9</accession>
<evidence type="ECO:0000256" key="1">
    <source>
        <dbReference type="ARBA" id="ARBA00005208"/>
    </source>
</evidence>
<keyword evidence="4" id="KW-0808">Transferase</keyword>
<proteinExistence type="inferred from homology"/>
<dbReference type="InterPro" id="IPR039741">
    <property type="entry name" value="UDP-sugar_pyrophosphorylase"/>
</dbReference>
<dbReference type="CDD" id="cd04193">
    <property type="entry name" value="UDPGlcNAc_PPase"/>
    <property type="match status" value="1"/>
</dbReference>
<gene>
    <name evidence="7" type="ORF">QSP1433_LOCUS247</name>
</gene>
<dbReference type="Pfam" id="PF01704">
    <property type="entry name" value="UDPGP"/>
    <property type="match status" value="1"/>
</dbReference>
<evidence type="ECO:0000256" key="2">
    <source>
        <dbReference type="ARBA" id="ARBA00010401"/>
    </source>
</evidence>
<evidence type="ECO:0000256" key="3">
    <source>
        <dbReference type="ARBA" id="ARBA00012457"/>
    </source>
</evidence>
<reference evidence="7" key="1">
    <citation type="submission" date="2021-01" db="EMBL/GenBank/DDBJ databases">
        <authorList>
            <person name="Corre E."/>
            <person name="Pelletier E."/>
            <person name="Niang G."/>
            <person name="Scheremetjew M."/>
            <person name="Finn R."/>
            <person name="Kale V."/>
            <person name="Holt S."/>
            <person name="Cochrane G."/>
            <person name="Meng A."/>
            <person name="Brown T."/>
            <person name="Cohen L."/>
        </authorList>
    </citation>
    <scope>NUCLEOTIDE SEQUENCE</scope>
    <source>
        <strain evidence="7">NY070348D</strain>
    </source>
</reference>
<dbReference type="InterPro" id="IPR029044">
    <property type="entry name" value="Nucleotide-diphossugar_trans"/>
</dbReference>
<dbReference type="SUPFAM" id="SSF53448">
    <property type="entry name" value="Nucleotide-diphospho-sugar transferases"/>
    <property type="match status" value="1"/>
</dbReference>
<dbReference type="EMBL" id="HBHK01000411">
    <property type="protein sequence ID" value="CAD9662222.1"/>
    <property type="molecule type" value="Transcribed_RNA"/>
</dbReference>
<dbReference type="PANTHER" id="PTHR11952">
    <property type="entry name" value="UDP- GLUCOSE PYROPHOSPHORYLASE"/>
    <property type="match status" value="1"/>
</dbReference>
<evidence type="ECO:0000313" key="7">
    <source>
        <dbReference type="EMBL" id="CAD9662222.1"/>
    </source>
</evidence>
<sequence length="550" mass="60240">MRCALLKVSSERQLGSKVSRRLFSCVRLVEMGNHQTVSKDVKKAFEDQGQGHVFKFLDSLSKDEEDAFAKQLKEVDVKRVNELFKGSMAGVGEQTAGEITPVSRDDVAGLEDVKKNAAGWTEEAYKAISEGKVAMLILSGGQGTRLGFDRAKGMYDLSLPSSKVIFQLQAERLLRLQEIVEKKYPEAAKKGTVRLPWYLMTSPLNDADTKGFFKEHNYFGLKKEDVFFFAQGTLPCMTNEGKIILQSKNQLAVAPDGNGGIYMSMLNSGALADMEKRGIESIHVCSVDNAIARVADPVFVGYCRERKADVGNKGCPKVSWDEKVGVMAKKDGKFSVVEYTEITEENAKQTSSDGSLLFSTGNICNHYFSVEFIRSKVLSSLSNCYHIQKKKIPAADDKGETVKPTENNGIKLEMYIFDVFPLASTMAILECDRASEFTPVKNAPGSATDSPDTARAMIFAEHKKWLLAAGGKVTGEADAACEISGLVSYAGEDLKDITESVESFALPLYIRKSTEAGADKNEGEVVSKDGAKVQVTHFVNTSGVNVYQVK</sequence>
<evidence type="ECO:0000256" key="6">
    <source>
        <dbReference type="ARBA" id="ARBA00048493"/>
    </source>
</evidence>
<name>A0A7S2R6R9_9STRA</name>
<organism evidence="7">
    <name type="scientific">Mucochytrium quahogii</name>
    <dbReference type="NCBI Taxonomy" id="96639"/>
    <lineage>
        <taxon>Eukaryota</taxon>
        <taxon>Sar</taxon>
        <taxon>Stramenopiles</taxon>
        <taxon>Bigyra</taxon>
        <taxon>Labyrinthulomycetes</taxon>
        <taxon>Thraustochytrida</taxon>
        <taxon>Thraustochytriidae</taxon>
        <taxon>Mucochytrium</taxon>
    </lineage>
</organism>
<dbReference type="InterPro" id="IPR002618">
    <property type="entry name" value="UDPGP_fam"/>
</dbReference>
<dbReference type="Gene3D" id="3.90.550.10">
    <property type="entry name" value="Spore Coat Polysaccharide Biosynthesis Protein SpsA, Chain A"/>
    <property type="match status" value="1"/>
</dbReference>
<evidence type="ECO:0000256" key="5">
    <source>
        <dbReference type="ARBA" id="ARBA00022695"/>
    </source>
</evidence>